<dbReference type="AlphaFoldDB" id="A0A0S4VBC1"/>
<gene>
    <name evidence="1" type="ORF">RUN1985_v1_900010</name>
</gene>
<organism evidence="1">
    <name type="scientific">Ralstonia solanacearum</name>
    <name type="common">Pseudomonas solanacearum</name>
    <dbReference type="NCBI Taxonomy" id="305"/>
    <lineage>
        <taxon>Bacteria</taxon>
        <taxon>Pseudomonadati</taxon>
        <taxon>Pseudomonadota</taxon>
        <taxon>Betaproteobacteria</taxon>
        <taxon>Burkholderiales</taxon>
        <taxon>Burkholderiaceae</taxon>
        <taxon>Ralstonia</taxon>
        <taxon>Ralstonia solanacearum species complex</taxon>
    </lineage>
</organism>
<name>A0A0S4VBC1_RALSL</name>
<proteinExistence type="predicted"/>
<evidence type="ECO:0000313" key="1">
    <source>
        <dbReference type="EMBL" id="CUV31397.1"/>
    </source>
</evidence>
<reference evidence="1" key="1">
    <citation type="submission" date="2015-10" db="EMBL/GenBank/DDBJ databases">
        <authorList>
            <person name="Gilbert D.G."/>
        </authorList>
    </citation>
    <scope>NUCLEOTIDE SEQUENCE</scope>
    <source>
        <strain evidence="1">Phyl III-seqv23</strain>
    </source>
</reference>
<accession>A0A0S4VBC1</accession>
<dbReference type="EMBL" id="LN899824">
    <property type="protein sequence ID" value="CUV31397.1"/>
    <property type="molecule type" value="Genomic_DNA"/>
</dbReference>
<protein>
    <submittedName>
        <fullName evidence="1">Uncharacterized protein</fullName>
    </submittedName>
</protein>
<sequence length="207" mass="21539">MRFCGPRAWLGAGDERRSVSLAMPSGCGLFIEHRPRRVFALPVCCNAQGGGVIYREGARGSAAGAVPELAWRGGDRVPGSGMEQVRSAAFDGRGMGREGCGEGRIAAPHIAARQPWGDLSAGALVQLSHPAAGLDMQLQGALGFTAHDLPETAETGSGRDTEGEGFHGSSFFVEPREYPDASRNIAMQQISLPQCRGVATSSCVGGG</sequence>